<sequence length="43" mass="4814">MAFYEVGRRASRAEPGNERSFSARFGGVLRHPIDLVRPSHALC</sequence>
<evidence type="ECO:0000313" key="2">
    <source>
        <dbReference type="Proteomes" id="UP001596380"/>
    </source>
</evidence>
<comment type="caution">
    <text evidence="1">The sequence shown here is derived from an EMBL/GenBank/DDBJ whole genome shotgun (WGS) entry which is preliminary data.</text>
</comment>
<reference evidence="2" key="1">
    <citation type="journal article" date="2019" name="Int. J. Syst. Evol. Microbiol.">
        <title>The Global Catalogue of Microorganisms (GCM) 10K type strain sequencing project: providing services to taxonomists for standard genome sequencing and annotation.</title>
        <authorList>
            <consortium name="The Broad Institute Genomics Platform"/>
            <consortium name="The Broad Institute Genome Sequencing Center for Infectious Disease"/>
            <person name="Wu L."/>
            <person name="Ma J."/>
        </authorList>
    </citation>
    <scope>NUCLEOTIDE SEQUENCE [LARGE SCALE GENOMIC DNA]</scope>
    <source>
        <strain evidence="2">JCM 3369</strain>
    </source>
</reference>
<evidence type="ECO:0000313" key="1">
    <source>
        <dbReference type="EMBL" id="MFC6883792.1"/>
    </source>
</evidence>
<protein>
    <submittedName>
        <fullName evidence="1">Uncharacterized protein</fullName>
    </submittedName>
</protein>
<proteinExistence type="predicted"/>
<dbReference type="Proteomes" id="UP001596380">
    <property type="component" value="Unassembled WGS sequence"/>
</dbReference>
<dbReference type="EMBL" id="JBHSXS010000022">
    <property type="protein sequence ID" value="MFC6883792.1"/>
    <property type="molecule type" value="Genomic_DNA"/>
</dbReference>
<name>A0ABW2CQ15_9ACTN</name>
<gene>
    <name evidence="1" type="ORF">ACFQKB_28815</name>
</gene>
<organism evidence="1 2">
    <name type="scientific">Actinomadura yumaensis</name>
    <dbReference type="NCBI Taxonomy" id="111807"/>
    <lineage>
        <taxon>Bacteria</taxon>
        <taxon>Bacillati</taxon>
        <taxon>Actinomycetota</taxon>
        <taxon>Actinomycetes</taxon>
        <taxon>Streptosporangiales</taxon>
        <taxon>Thermomonosporaceae</taxon>
        <taxon>Actinomadura</taxon>
    </lineage>
</organism>
<accession>A0ABW2CQ15</accession>
<dbReference type="RefSeq" id="WP_302931020.1">
    <property type="nucleotide sequence ID" value="NZ_JBHSXS010000022.1"/>
</dbReference>
<keyword evidence="2" id="KW-1185">Reference proteome</keyword>